<dbReference type="SUPFAM" id="SSF47323">
    <property type="entry name" value="Anticodon-binding domain of a subclass of class I aminoacyl-tRNA synthetases"/>
    <property type="match status" value="1"/>
</dbReference>
<gene>
    <name evidence="9" type="ORF">S01H1_02083</name>
</gene>
<dbReference type="CDD" id="cd07960">
    <property type="entry name" value="Anticodon_Ia_Ile_BEm"/>
    <property type="match status" value="1"/>
</dbReference>
<name>X0STT5_9ZZZZ</name>
<dbReference type="InterPro" id="IPR010663">
    <property type="entry name" value="Znf_FPG/IleRS"/>
</dbReference>
<evidence type="ECO:0008006" key="10">
    <source>
        <dbReference type="Google" id="ProtNLM"/>
    </source>
</evidence>
<dbReference type="InterPro" id="IPR050081">
    <property type="entry name" value="Ile-tRNA_ligase"/>
</dbReference>
<dbReference type="InterPro" id="IPR013155">
    <property type="entry name" value="M/V/L/I-tRNA-synth_anticd-bd"/>
</dbReference>
<feature type="domain" description="Zinc finger FPG/IleRS-type" evidence="7">
    <location>
        <begin position="276"/>
        <end position="303"/>
    </location>
</feature>
<dbReference type="GO" id="GO:0005524">
    <property type="term" value="F:ATP binding"/>
    <property type="evidence" value="ECO:0007669"/>
    <property type="project" value="UniProtKB-KW"/>
</dbReference>
<proteinExistence type="predicted"/>
<comment type="caution">
    <text evidence="9">The sequence shown here is derived from an EMBL/GenBank/DDBJ whole genome shotgun (WGS) entry which is preliminary data.</text>
</comment>
<evidence type="ECO:0000256" key="6">
    <source>
        <dbReference type="SAM" id="MobiDB-lite"/>
    </source>
</evidence>
<evidence type="ECO:0000256" key="4">
    <source>
        <dbReference type="ARBA" id="ARBA00022917"/>
    </source>
</evidence>
<dbReference type="PANTHER" id="PTHR42765:SF1">
    <property type="entry name" value="ISOLEUCINE--TRNA LIGASE, MITOCHONDRIAL"/>
    <property type="match status" value="1"/>
</dbReference>
<evidence type="ECO:0000256" key="3">
    <source>
        <dbReference type="ARBA" id="ARBA00022840"/>
    </source>
</evidence>
<dbReference type="InterPro" id="IPR033708">
    <property type="entry name" value="Anticodon_Ile_BEm"/>
</dbReference>
<dbReference type="PANTHER" id="PTHR42765">
    <property type="entry name" value="SOLEUCYL-TRNA SYNTHETASE"/>
    <property type="match status" value="1"/>
</dbReference>
<keyword evidence="1" id="KW-0436">Ligase</keyword>
<feature type="region of interest" description="Disordered" evidence="6">
    <location>
        <begin position="129"/>
        <end position="155"/>
    </location>
</feature>
<sequence>AYRKIRNTLRYLLGNTNDFDPNVNSVAYDEMFEIDKWAMQQLQKLIAGVTEAYENFVFHRVFSLLYNFCTVEMSSIYMDVLKDRMYCDAADSLSRRSSQTAMHSILDCLIRMLTPILVHTMEEAWAEMESKTRMRDEGRGTRDEGRGTRGERRGTRVESVHLALMPKVDDSIDYRSAEPRWQKLMALRDEVLCELENLRRKKDIASNQEATVRIRTTDEELLKVLHNFGEKNFASLCIVSEIKFEKPTDTMSENGVVIKDFYKVPMIIAQKSSYNKCQRCWNYWPSVGADSEHPDLCKRCVSVVH</sequence>
<dbReference type="EMBL" id="BARS01000968">
    <property type="protein sequence ID" value="GAF84578.1"/>
    <property type="molecule type" value="Genomic_DNA"/>
</dbReference>
<evidence type="ECO:0000256" key="5">
    <source>
        <dbReference type="ARBA" id="ARBA00023146"/>
    </source>
</evidence>
<evidence type="ECO:0000313" key="9">
    <source>
        <dbReference type="EMBL" id="GAF84578.1"/>
    </source>
</evidence>
<dbReference type="AlphaFoldDB" id="X0STT5"/>
<keyword evidence="3" id="KW-0067">ATP-binding</keyword>
<dbReference type="GO" id="GO:0004822">
    <property type="term" value="F:isoleucine-tRNA ligase activity"/>
    <property type="evidence" value="ECO:0007669"/>
    <property type="project" value="TreeGrafter"/>
</dbReference>
<dbReference type="Pfam" id="PF08264">
    <property type="entry name" value="Anticodon_1"/>
    <property type="match status" value="1"/>
</dbReference>
<dbReference type="GO" id="GO:0005829">
    <property type="term" value="C:cytosol"/>
    <property type="evidence" value="ECO:0007669"/>
    <property type="project" value="TreeGrafter"/>
</dbReference>
<accession>X0STT5</accession>
<evidence type="ECO:0000259" key="7">
    <source>
        <dbReference type="Pfam" id="PF06827"/>
    </source>
</evidence>
<keyword evidence="2" id="KW-0547">Nucleotide-binding</keyword>
<keyword evidence="4" id="KW-0648">Protein biosynthesis</keyword>
<feature type="non-terminal residue" evidence="9">
    <location>
        <position position="1"/>
    </location>
</feature>
<reference evidence="9" key="1">
    <citation type="journal article" date="2014" name="Front. Microbiol.">
        <title>High frequency of phylogenetically diverse reductive dehalogenase-homologous genes in deep subseafloor sedimentary metagenomes.</title>
        <authorList>
            <person name="Kawai M."/>
            <person name="Futagami T."/>
            <person name="Toyoda A."/>
            <person name="Takaki Y."/>
            <person name="Nishi S."/>
            <person name="Hori S."/>
            <person name="Arai W."/>
            <person name="Tsubouchi T."/>
            <person name="Morono Y."/>
            <person name="Uchiyama I."/>
            <person name="Ito T."/>
            <person name="Fujiyama A."/>
            <person name="Inagaki F."/>
            <person name="Takami H."/>
        </authorList>
    </citation>
    <scope>NUCLEOTIDE SEQUENCE</scope>
    <source>
        <strain evidence="9">Expedition CK06-06</strain>
    </source>
</reference>
<dbReference type="Gene3D" id="1.10.730.20">
    <property type="match status" value="1"/>
</dbReference>
<keyword evidence="5" id="KW-0030">Aminoacyl-tRNA synthetase</keyword>
<dbReference type="GO" id="GO:0000049">
    <property type="term" value="F:tRNA binding"/>
    <property type="evidence" value="ECO:0007669"/>
    <property type="project" value="InterPro"/>
</dbReference>
<protein>
    <recommendedName>
        <fullName evidence="10">Methionyl/Valyl/Leucyl/Isoleucyl-tRNA synthetase anticodon-binding domain-containing protein</fullName>
    </recommendedName>
</protein>
<dbReference type="GO" id="GO:0006428">
    <property type="term" value="P:isoleucyl-tRNA aminoacylation"/>
    <property type="evidence" value="ECO:0007669"/>
    <property type="project" value="TreeGrafter"/>
</dbReference>
<feature type="domain" description="Methionyl/Valyl/Leucyl/Isoleucyl-tRNA synthetase anticodon-binding" evidence="8">
    <location>
        <begin position="35"/>
        <end position="213"/>
    </location>
</feature>
<evidence type="ECO:0000259" key="8">
    <source>
        <dbReference type="Pfam" id="PF08264"/>
    </source>
</evidence>
<evidence type="ECO:0000256" key="1">
    <source>
        <dbReference type="ARBA" id="ARBA00022598"/>
    </source>
</evidence>
<dbReference type="InterPro" id="IPR009080">
    <property type="entry name" value="tRNAsynth_Ia_anticodon-bd"/>
</dbReference>
<organism evidence="9">
    <name type="scientific">marine sediment metagenome</name>
    <dbReference type="NCBI Taxonomy" id="412755"/>
    <lineage>
        <taxon>unclassified sequences</taxon>
        <taxon>metagenomes</taxon>
        <taxon>ecological metagenomes</taxon>
    </lineage>
</organism>
<dbReference type="Pfam" id="PF06827">
    <property type="entry name" value="zf-FPG_IleRS"/>
    <property type="match status" value="1"/>
</dbReference>
<evidence type="ECO:0000256" key="2">
    <source>
        <dbReference type="ARBA" id="ARBA00022741"/>
    </source>
</evidence>